<dbReference type="PRINTS" id="PR00176">
    <property type="entry name" value="NANEUSMPORT"/>
</dbReference>
<dbReference type="InParanoid" id="H3C5T4"/>
<evidence type="ECO:0000256" key="2">
    <source>
        <dbReference type="ARBA" id="ARBA00022448"/>
    </source>
</evidence>
<keyword evidence="5 8" id="KW-0472">Membrane</keyword>
<dbReference type="STRING" id="99883.ENSTNIP00000003604"/>
<dbReference type="GO" id="GO:0015374">
    <property type="term" value="F:neutral, basic amino acid:sodium:chloride symporter activity"/>
    <property type="evidence" value="ECO:0007669"/>
    <property type="project" value="TreeGrafter"/>
</dbReference>
<evidence type="ECO:0000256" key="7">
    <source>
        <dbReference type="SAM" id="MobiDB-lite"/>
    </source>
</evidence>
<keyword evidence="6" id="KW-0915">Sodium</keyword>
<evidence type="ECO:0000256" key="5">
    <source>
        <dbReference type="ARBA" id="ARBA00023136"/>
    </source>
</evidence>
<dbReference type="GO" id="GO:0005886">
    <property type="term" value="C:plasma membrane"/>
    <property type="evidence" value="ECO:0007669"/>
    <property type="project" value="TreeGrafter"/>
</dbReference>
<dbReference type="PROSITE" id="PS50267">
    <property type="entry name" value="NA_NEUROTRAN_SYMP_3"/>
    <property type="match status" value="1"/>
</dbReference>
<dbReference type="GeneTree" id="ENSGT00940000159688"/>
<feature type="transmembrane region" description="Helical" evidence="8">
    <location>
        <begin position="473"/>
        <end position="496"/>
    </location>
</feature>
<feature type="transmembrane region" description="Helical" evidence="8">
    <location>
        <begin position="434"/>
        <end position="452"/>
    </location>
</feature>
<dbReference type="GO" id="GO:0089718">
    <property type="term" value="P:amino acid import across plasma membrane"/>
    <property type="evidence" value="ECO:0007669"/>
    <property type="project" value="TreeGrafter"/>
</dbReference>
<feature type="transmembrane region" description="Helical" evidence="8">
    <location>
        <begin position="265"/>
        <end position="286"/>
    </location>
</feature>
<dbReference type="HOGENOM" id="CLU_006855_9_1_1"/>
<sequence length="587" mass="64122">MAAGSLSASIGPAGRSTCSPWSASPSGWETSGSSRGWPTVTVEGFFSFPCFLMLVFCGIPLFALETAIGQFCSQGSINVWRAVPIMQGVGFSMVMVSMLVAVYYNVIIAYSLYYLFASFQSPLPWAACSGCSSASTGVFVLASSCNVSGVLVANHTCPPGQSPSEHYWDHVVLQRSSGLDDTGPVVWHLAVCLGLSSVLVAGILSRGIKSSGKVVYFTATFPYVVILILLVRGVTLEGAGEGLKFFIGSKSNWSKLAEVKVWNDAAAQTFFTLSIGMGGLFTLSSYSEFHTNIFLDSVVVVFVSYGTSVLAGVAIFSILGHMAHVYKRPIEKVVKEGFGLAFIVYPEALTQLPISALWCVLFFVMLIVISVDSQFTLIEVIVTCVSDSFPEVLETKRALITVAICALVFLLALPCITQAGIYWITLLDMFSSNWLLLVLALAEILGFIYIYGANPLIKDIEMMVGNRSYIFWLWWKACWHFFSPGILVVILLWSILTFVPLSYGTVPFPAWGLALGWCIVAAVLVWIPAVAAYKWARAEGSFLKRLRTTCSPSERWHPYLDGNRGERYSAESCSRRKAETKNITQQK</sequence>
<dbReference type="GO" id="GO:0001761">
    <property type="term" value="F:beta-alanine transmembrane transporter activity"/>
    <property type="evidence" value="ECO:0007669"/>
    <property type="project" value="TreeGrafter"/>
</dbReference>
<feature type="transmembrane region" description="Helical" evidence="8">
    <location>
        <begin position="398"/>
        <end position="422"/>
    </location>
</feature>
<dbReference type="InterPro" id="IPR037272">
    <property type="entry name" value="SNS_sf"/>
</dbReference>
<feature type="transmembrane region" description="Helical" evidence="8">
    <location>
        <begin position="352"/>
        <end position="371"/>
    </location>
</feature>
<name>H3C5T4_TETNG</name>
<evidence type="ECO:0000256" key="1">
    <source>
        <dbReference type="ARBA" id="ARBA00004141"/>
    </source>
</evidence>
<keyword evidence="10" id="KW-1185">Reference proteome</keyword>
<feature type="binding site" evidence="6">
    <location>
        <position position="372"/>
    </location>
    <ligand>
        <name>Na(+)</name>
        <dbReference type="ChEBI" id="CHEBI:29101"/>
        <label>1</label>
    </ligand>
</feature>
<feature type="transmembrane region" description="Helical" evidence="8">
    <location>
        <begin position="298"/>
        <end position="319"/>
    </location>
</feature>
<dbReference type="PANTHER" id="PTHR11616:SF286">
    <property type="entry name" value="SODIUM- AND CHLORIDE-DEPENDENT NEUTRAL AND BASIC AMINO ACID TRANSPORTER B(0+)"/>
    <property type="match status" value="1"/>
</dbReference>
<evidence type="ECO:0000313" key="10">
    <source>
        <dbReference type="Proteomes" id="UP000007303"/>
    </source>
</evidence>
<organism evidence="9 10">
    <name type="scientific">Tetraodon nigroviridis</name>
    <name type="common">Spotted green pufferfish</name>
    <name type="synonym">Chelonodon nigroviridis</name>
    <dbReference type="NCBI Taxonomy" id="99883"/>
    <lineage>
        <taxon>Eukaryota</taxon>
        <taxon>Metazoa</taxon>
        <taxon>Chordata</taxon>
        <taxon>Craniata</taxon>
        <taxon>Vertebrata</taxon>
        <taxon>Euteleostomi</taxon>
        <taxon>Actinopterygii</taxon>
        <taxon>Neopterygii</taxon>
        <taxon>Teleostei</taxon>
        <taxon>Neoteleostei</taxon>
        <taxon>Acanthomorphata</taxon>
        <taxon>Eupercaria</taxon>
        <taxon>Tetraodontiformes</taxon>
        <taxon>Tetradontoidea</taxon>
        <taxon>Tetraodontidae</taxon>
        <taxon>Tetraodon</taxon>
    </lineage>
</organism>
<reference evidence="9" key="2">
    <citation type="submission" date="2025-08" db="UniProtKB">
        <authorList>
            <consortium name="Ensembl"/>
        </authorList>
    </citation>
    <scope>IDENTIFICATION</scope>
</reference>
<dbReference type="SUPFAM" id="SSF161070">
    <property type="entry name" value="SNF-like"/>
    <property type="match status" value="1"/>
</dbReference>
<evidence type="ECO:0000256" key="6">
    <source>
        <dbReference type="PIRSR" id="PIRSR600175-1"/>
    </source>
</evidence>
<keyword evidence="3 8" id="KW-0812">Transmembrane</keyword>
<reference evidence="10" key="1">
    <citation type="journal article" date="2004" name="Nature">
        <title>Genome duplication in the teleost fish Tetraodon nigroviridis reveals the early vertebrate proto-karyotype.</title>
        <authorList>
            <person name="Jaillon O."/>
            <person name="Aury J.-M."/>
            <person name="Brunet F."/>
            <person name="Petit J.-L."/>
            <person name="Stange-Thomann N."/>
            <person name="Mauceli E."/>
            <person name="Bouneau L."/>
            <person name="Fischer C."/>
            <person name="Ozouf-Costaz C."/>
            <person name="Bernot A."/>
            <person name="Nicaud S."/>
            <person name="Jaffe D."/>
            <person name="Fisher S."/>
            <person name="Lutfalla G."/>
            <person name="Dossat C."/>
            <person name="Segurens B."/>
            <person name="Dasilva C."/>
            <person name="Salanoubat M."/>
            <person name="Levy M."/>
            <person name="Boudet N."/>
            <person name="Castellano S."/>
            <person name="Anthouard V."/>
            <person name="Jubin C."/>
            <person name="Castelli V."/>
            <person name="Katinka M."/>
            <person name="Vacherie B."/>
            <person name="Biemont C."/>
            <person name="Skalli Z."/>
            <person name="Cattolico L."/>
            <person name="Poulain J."/>
            <person name="De Berardinis V."/>
            <person name="Cruaud C."/>
            <person name="Duprat S."/>
            <person name="Brottier P."/>
            <person name="Coutanceau J.-P."/>
            <person name="Gouzy J."/>
            <person name="Parra G."/>
            <person name="Lardier G."/>
            <person name="Chapple C."/>
            <person name="McKernan K.J."/>
            <person name="McEwan P."/>
            <person name="Bosak S."/>
            <person name="Kellis M."/>
            <person name="Volff J.-N."/>
            <person name="Guigo R."/>
            <person name="Zody M.C."/>
            <person name="Mesirov J."/>
            <person name="Lindblad-Toh K."/>
            <person name="Birren B."/>
            <person name="Nusbaum C."/>
            <person name="Kahn D."/>
            <person name="Robinson-Rechavi M."/>
            <person name="Laudet V."/>
            <person name="Schachter V."/>
            <person name="Quetier F."/>
            <person name="Saurin W."/>
            <person name="Scarpelli C."/>
            <person name="Wincker P."/>
            <person name="Lander E.S."/>
            <person name="Weissenbach J."/>
            <person name="Roest Crollius H."/>
        </authorList>
    </citation>
    <scope>NUCLEOTIDE SEQUENCE [LARGE SCALE GENOMIC DNA]</scope>
</reference>
<feature type="transmembrane region" description="Helical" evidence="8">
    <location>
        <begin position="89"/>
        <end position="116"/>
    </location>
</feature>
<keyword evidence="2" id="KW-0813">Transport</keyword>
<dbReference type="InterPro" id="IPR000175">
    <property type="entry name" value="Na/ntran_symport"/>
</dbReference>
<dbReference type="OMA" id="SEEYWIR"/>
<dbReference type="Ensembl" id="ENSTNIT00000004159.1">
    <property type="protein sequence ID" value="ENSTNIP00000003604.1"/>
    <property type="gene ID" value="ENSTNIG00000001614.1"/>
</dbReference>
<accession>H3C5T4</accession>
<dbReference type="PANTHER" id="PTHR11616">
    <property type="entry name" value="SODIUM/CHLORIDE DEPENDENT TRANSPORTER"/>
    <property type="match status" value="1"/>
</dbReference>
<dbReference type="Proteomes" id="UP000007303">
    <property type="component" value="Unassembled WGS sequence"/>
</dbReference>
<feature type="transmembrane region" description="Helical" evidence="8">
    <location>
        <begin position="508"/>
        <end position="536"/>
    </location>
</feature>
<evidence type="ECO:0000256" key="4">
    <source>
        <dbReference type="ARBA" id="ARBA00022989"/>
    </source>
</evidence>
<dbReference type="GO" id="GO:0015657">
    <property type="term" value="F:branched-chain amino acid:sodium symporter activity"/>
    <property type="evidence" value="ECO:0007669"/>
    <property type="project" value="TreeGrafter"/>
</dbReference>
<evidence type="ECO:0000313" key="9">
    <source>
        <dbReference type="Ensembl" id="ENSTNIP00000003604.1"/>
    </source>
</evidence>
<dbReference type="GO" id="GO:1901235">
    <property type="term" value="F:(R)-carnitine transmembrane transporter activity"/>
    <property type="evidence" value="ECO:0007669"/>
    <property type="project" value="TreeGrafter"/>
</dbReference>
<keyword evidence="6" id="KW-0479">Metal-binding</keyword>
<reference evidence="9" key="3">
    <citation type="submission" date="2025-09" db="UniProtKB">
        <authorList>
            <consortium name="Ensembl"/>
        </authorList>
    </citation>
    <scope>IDENTIFICATION</scope>
</reference>
<keyword evidence="4 8" id="KW-1133">Transmembrane helix</keyword>
<feature type="compositionally biased region" description="Polar residues" evidence="7">
    <location>
        <begin position="16"/>
        <end position="34"/>
    </location>
</feature>
<proteinExistence type="predicted"/>
<dbReference type="GO" id="GO:0046872">
    <property type="term" value="F:metal ion binding"/>
    <property type="evidence" value="ECO:0007669"/>
    <property type="project" value="UniProtKB-KW"/>
</dbReference>
<evidence type="ECO:0000256" key="3">
    <source>
        <dbReference type="ARBA" id="ARBA00022692"/>
    </source>
</evidence>
<feature type="region of interest" description="Disordered" evidence="7">
    <location>
        <begin position="1"/>
        <end position="34"/>
    </location>
</feature>
<protein>
    <submittedName>
        <fullName evidence="9">Solute carrier family 6 member 14</fullName>
    </submittedName>
</protein>
<dbReference type="Pfam" id="PF00209">
    <property type="entry name" value="SNF"/>
    <property type="match status" value="1"/>
</dbReference>
<feature type="transmembrane region" description="Helical" evidence="8">
    <location>
        <begin position="185"/>
        <end position="204"/>
    </location>
</feature>
<feature type="binding site" evidence="6">
    <location>
        <position position="373"/>
    </location>
    <ligand>
        <name>Na(+)</name>
        <dbReference type="ChEBI" id="CHEBI:29101"/>
        <label>1</label>
    </ligand>
</feature>
<dbReference type="GO" id="GO:0022858">
    <property type="term" value="F:alanine transmembrane transporter activity"/>
    <property type="evidence" value="ECO:0007669"/>
    <property type="project" value="TreeGrafter"/>
</dbReference>
<feature type="transmembrane region" description="Helical" evidence="8">
    <location>
        <begin position="216"/>
        <end position="235"/>
    </location>
</feature>
<dbReference type="AlphaFoldDB" id="H3C5T4"/>
<feature type="transmembrane region" description="Helical" evidence="8">
    <location>
        <begin position="45"/>
        <end position="68"/>
    </location>
</feature>
<evidence type="ECO:0000256" key="8">
    <source>
        <dbReference type="SAM" id="Phobius"/>
    </source>
</evidence>
<comment type="subcellular location">
    <subcellularLocation>
        <location evidence="1">Membrane</location>
        <topology evidence="1">Multi-pass membrane protein</topology>
    </subcellularLocation>
</comment>